<dbReference type="InterPro" id="IPR036846">
    <property type="entry name" value="GM2-AP_sf"/>
</dbReference>
<accession>A0A182PUL0</accession>
<dbReference type="SMART" id="SM00697">
    <property type="entry name" value="DM8"/>
    <property type="match status" value="3"/>
</dbReference>
<keyword evidence="3" id="KW-1185">Reference proteome</keyword>
<proteinExistence type="predicted"/>
<protein>
    <submittedName>
        <fullName evidence="2">Uncharacterized protein</fullName>
    </submittedName>
</protein>
<sequence>MSQGPISCYWPNVSFPSPIERYLLIWSFCSFFLLNANALLRLNGVFTVRTKNDELEAALYNSTVGVCDFLDHPFRYRMFQIIQNEVMRHSNIPTKCPLRAGAYYVRNASFSKARIPSFLPATLFRIDINLMGINPAQTLVATRCVSRNVSAQNALLKRQVDLCFFLRNPKSDRMVNLVYQLIMKAGKMPSKCPFGPGLFFVREFKPSDISIPPFLPEAEFMLELVYSSEIRAEPVVQFRFYGKLVHIIDNLIAVGTRLELKNNIRTVNISYIFRNPNRVLEQSIDFDVDVQREIKDIKLSFAYYSVSRNGSTQSALLKRHVDLCFFLRNPKSDRIINRVYQIVRANGNMPTKCPFGPGCFYMRNLKPSEIPIPLFLPEAEFMLQLIYRSEVRSEPLAEFRFYGKLVRIMENLFPIGFDDELSLIAVGIKVELYFHQIVFNISYIFHETPAPEDQWLDFYIDIKQKIIDLRLS</sequence>
<evidence type="ECO:0000256" key="1">
    <source>
        <dbReference type="ARBA" id="ARBA00022729"/>
    </source>
</evidence>
<evidence type="ECO:0000313" key="2">
    <source>
        <dbReference type="EnsemblMetazoa" id="AEPI010647-PA"/>
    </source>
</evidence>
<organism evidence="2 3">
    <name type="scientific">Anopheles epiroticus</name>
    <dbReference type="NCBI Taxonomy" id="199890"/>
    <lineage>
        <taxon>Eukaryota</taxon>
        <taxon>Metazoa</taxon>
        <taxon>Ecdysozoa</taxon>
        <taxon>Arthropoda</taxon>
        <taxon>Hexapoda</taxon>
        <taxon>Insecta</taxon>
        <taxon>Pterygota</taxon>
        <taxon>Neoptera</taxon>
        <taxon>Endopterygota</taxon>
        <taxon>Diptera</taxon>
        <taxon>Nematocera</taxon>
        <taxon>Culicoidea</taxon>
        <taxon>Culicidae</taxon>
        <taxon>Anophelinae</taxon>
        <taxon>Anopheles</taxon>
    </lineage>
</organism>
<evidence type="ECO:0000313" key="3">
    <source>
        <dbReference type="Proteomes" id="UP000075885"/>
    </source>
</evidence>
<dbReference type="PANTHER" id="PTHR20898:SF1">
    <property type="entry name" value="MD-2-RELATED LIPID-RECOGNITION DOMAIN-CONTAINING PROTEIN"/>
    <property type="match status" value="1"/>
</dbReference>
<dbReference type="VEuPathDB" id="VectorBase:AEPI010647"/>
<dbReference type="AlphaFoldDB" id="A0A182PUL0"/>
<name>A0A182PUL0_9DIPT</name>
<reference evidence="2" key="2">
    <citation type="submission" date="2020-05" db="UniProtKB">
        <authorList>
            <consortium name="EnsemblMetazoa"/>
        </authorList>
    </citation>
    <scope>IDENTIFICATION</scope>
    <source>
        <strain evidence="2">Epiroticus2</strain>
    </source>
</reference>
<dbReference type="PANTHER" id="PTHR20898">
    <property type="entry name" value="DAEDALUS ON 3-RELATED-RELATED"/>
    <property type="match status" value="1"/>
</dbReference>
<dbReference type="Gene3D" id="2.70.220.10">
    <property type="entry name" value="Ganglioside GM2 activator"/>
    <property type="match status" value="1"/>
</dbReference>
<dbReference type="Proteomes" id="UP000075885">
    <property type="component" value="Unassembled WGS sequence"/>
</dbReference>
<dbReference type="InterPro" id="IPR010512">
    <property type="entry name" value="DUF1091"/>
</dbReference>
<keyword evidence="1" id="KW-0732">Signal</keyword>
<dbReference type="EnsemblMetazoa" id="AEPI010647-RA">
    <property type="protein sequence ID" value="AEPI010647-PA"/>
    <property type="gene ID" value="AEPI010647"/>
</dbReference>
<dbReference type="Pfam" id="PF06477">
    <property type="entry name" value="DUF1091"/>
    <property type="match status" value="3"/>
</dbReference>
<reference evidence="3" key="1">
    <citation type="submission" date="2013-03" db="EMBL/GenBank/DDBJ databases">
        <title>The Genome Sequence of Anopheles epiroticus epiroticus2.</title>
        <authorList>
            <consortium name="The Broad Institute Genomics Platform"/>
            <person name="Neafsey D.E."/>
            <person name="Howell P."/>
            <person name="Walker B."/>
            <person name="Young S.K."/>
            <person name="Zeng Q."/>
            <person name="Gargeya S."/>
            <person name="Fitzgerald M."/>
            <person name="Haas B."/>
            <person name="Abouelleil A."/>
            <person name="Allen A.W."/>
            <person name="Alvarado L."/>
            <person name="Arachchi H.M."/>
            <person name="Berlin A.M."/>
            <person name="Chapman S.B."/>
            <person name="Gainer-Dewar J."/>
            <person name="Goldberg J."/>
            <person name="Griggs A."/>
            <person name="Gujja S."/>
            <person name="Hansen M."/>
            <person name="Howarth C."/>
            <person name="Imamovic A."/>
            <person name="Ireland A."/>
            <person name="Larimer J."/>
            <person name="McCowan C."/>
            <person name="Murphy C."/>
            <person name="Pearson M."/>
            <person name="Poon T.W."/>
            <person name="Priest M."/>
            <person name="Roberts A."/>
            <person name="Saif S."/>
            <person name="Shea T."/>
            <person name="Sisk P."/>
            <person name="Sykes S."/>
            <person name="Wortman J."/>
            <person name="Nusbaum C."/>
            <person name="Birren B."/>
        </authorList>
    </citation>
    <scope>NUCLEOTIDE SEQUENCE [LARGE SCALE GENOMIC DNA]</scope>
    <source>
        <strain evidence="3">Epiroticus2</strain>
    </source>
</reference>